<evidence type="ECO:0000313" key="3">
    <source>
        <dbReference type="EMBL" id="MBT1689430.1"/>
    </source>
</evidence>
<dbReference type="InterPro" id="IPR051534">
    <property type="entry name" value="CBASS_pafABC_assoc_protein"/>
</dbReference>
<proteinExistence type="predicted"/>
<dbReference type="InterPro" id="IPR057727">
    <property type="entry name" value="WCX_dom"/>
</dbReference>
<dbReference type="AlphaFoldDB" id="A0AAP2DER5"/>
<evidence type="ECO:0000259" key="1">
    <source>
        <dbReference type="Pfam" id="PF13280"/>
    </source>
</evidence>
<dbReference type="Pfam" id="PF13280">
    <property type="entry name" value="WYL"/>
    <property type="match status" value="1"/>
</dbReference>
<dbReference type="InterPro" id="IPR026881">
    <property type="entry name" value="WYL_dom"/>
</dbReference>
<dbReference type="EMBL" id="JAHESC010000041">
    <property type="protein sequence ID" value="MBT1689430.1"/>
    <property type="molecule type" value="Genomic_DNA"/>
</dbReference>
<accession>A0AAP2DER5</accession>
<feature type="domain" description="WCX" evidence="2">
    <location>
        <begin position="247"/>
        <end position="323"/>
    </location>
</feature>
<feature type="domain" description="WYL" evidence="1">
    <location>
        <begin position="148"/>
        <end position="216"/>
    </location>
</feature>
<sequence>MPKTRKPQERAEILDELLAHRNWTGNELLEQVNQKLQNLDEKPVDMRTLRRDLNYLELKGAPLHRPKKGDMTYSYEYKFSLKDVPLDSDDLRALKQAINILRKVENFQMMDELDLIIGKLANRIHTNVPDNQTIVQFENHTSAKGAQWFNELFDSIREQTTLDILYHSYRHAEPKEHVVHPYLLKEYRNRWWLIGREDKSNKVLTLGLDRIQKVKVSKQKFKFNDLFHPDTFFDKVIGVSMDYDKSPEDITLRVNPVSVRHVESKPIHKCQEPVRMERDGSLVIKLNLIINYELKATILGFGDGIEVLEPLTLRDEIKSILERSHSQYRQT</sequence>
<dbReference type="Proteomes" id="UP001319180">
    <property type="component" value="Unassembled WGS sequence"/>
</dbReference>
<gene>
    <name evidence="3" type="ORF">KK078_22890</name>
</gene>
<evidence type="ECO:0000259" key="2">
    <source>
        <dbReference type="Pfam" id="PF25583"/>
    </source>
</evidence>
<dbReference type="PROSITE" id="PS52050">
    <property type="entry name" value="WYL"/>
    <property type="match status" value="1"/>
</dbReference>
<protein>
    <submittedName>
        <fullName evidence="3">WYL domain-containing protein</fullName>
    </submittedName>
</protein>
<dbReference type="PANTHER" id="PTHR34580:SF9">
    <property type="entry name" value="SLL5097 PROTEIN"/>
    <property type="match status" value="1"/>
</dbReference>
<evidence type="ECO:0000313" key="4">
    <source>
        <dbReference type="Proteomes" id="UP001319180"/>
    </source>
</evidence>
<dbReference type="PANTHER" id="PTHR34580">
    <property type="match status" value="1"/>
</dbReference>
<dbReference type="Pfam" id="PF25583">
    <property type="entry name" value="WCX"/>
    <property type="match status" value="1"/>
</dbReference>
<organism evidence="3 4">
    <name type="scientific">Dawidia soli</name>
    <dbReference type="NCBI Taxonomy" id="2782352"/>
    <lineage>
        <taxon>Bacteria</taxon>
        <taxon>Pseudomonadati</taxon>
        <taxon>Bacteroidota</taxon>
        <taxon>Cytophagia</taxon>
        <taxon>Cytophagales</taxon>
        <taxon>Chryseotaleaceae</taxon>
        <taxon>Dawidia</taxon>
    </lineage>
</organism>
<name>A0AAP2DER5_9BACT</name>
<comment type="caution">
    <text evidence="3">The sequence shown here is derived from an EMBL/GenBank/DDBJ whole genome shotgun (WGS) entry which is preliminary data.</text>
</comment>
<dbReference type="RefSeq" id="WP_254092653.1">
    <property type="nucleotide sequence ID" value="NZ_JAHESC010000041.1"/>
</dbReference>
<keyword evidence="4" id="KW-1185">Reference proteome</keyword>
<reference evidence="3 4" key="1">
    <citation type="submission" date="2021-05" db="EMBL/GenBank/DDBJ databases">
        <title>A Polyphasic approach of four new species of the genus Ohtaekwangia: Ohtaekwangia histidinii sp. nov., Ohtaekwangia cretensis sp. nov., Ohtaekwangia indiensis sp. nov., Ohtaekwangia reichenbachii sp. nov. from diverse environment.</title>
        <authorList>
            <person name="Octaviana S."/>
        </authorList>
    </citation>
    <scope>NUCLEOTIDE SEQUENCE [LARGE SCALE GENOMIC DNA]</scope>
    <source>
        <strain evidence="3 4">PWU37</strain>
    </source>
</reference>